<proteinExistence type="predicted"/>
<dbReference type="HOGENOM" id="CLU_136303_0_0_1"/>
<organism evidence="1 2">
    <name type="scientific">Eremothecium cymbalariae (strain CBS 270.75 / DBVPG 7215 / KCTC 17166 / NRRL Y-17582)</name>
    <name type="common">Yeast</name>
    <dbReference type="NCBI Taxonomy" id="931890"/>
    <lineage>
        <taxon>Eukaryota</taxon>
        <taxon>Fungi</taxon>
        <taxon>Dikarya</taxon>
        <taxon>Ascomycota</taxon>
        <taxon>Saccharomycotina</taxon>
        <taxon>Saccharomycetes</taxon>
        <taxon>Saccharomycetales</taxon>
        <taxon>Saccharomycetaceae</taxon>
        <taxon>Eremothecium</taxon>
    </lineage>
</organism>
<keyword evidence="2" id="KW-1185">Reference proteome</keyword>
<dbReference type="OMA" id="FKCLFQL"/>
<sequence>MIPLAYIASQQRNALLHVQLQQQKQQQGQESTNRHSVMDQRVPTVEIDKKYWHQQLNLLQHLLRVNNDEQWLFNSVKVRQDVLKTCNNQRWAYFGMEKFKCLFQLNQMLKGIKLDDKQLYKINEKVSFLLYEAHSQAHPYLLDGKTITTTMLSVFICICELIICFDPKTEVHVALCRCIVNGISSQFLRPYIRELWNAVRES</sequence>
<dbReference type="OrthoDB" id="4032406at2759"/>
<evidence type="ECO:0000313" key="2">
    <source>
        <dbReference type="Proteomes" id="UP000006790"/>
    </source>
</evidence>
<dbReference type="Proteomes" id="UP000006790">
    <property type="component" value="Chromosome 4"/>
</dbReference>
<dbReference type="EMBL" id="CP002500">
    <property type="protein sequence ID" value="AET39346.1"/>
    <property type="molecule type" value="Genomic_DNA"/>
</dbReference>
<accession>G8JTJ3</accession>
<reference evidence="2" key="1">
    <citation type="journal article" date="2012" name="G3 (Bethesda)">
        <title>Pichia sorbitophila, an interspecies yeast hybrid reveals early steps of genome resolution following polyploidization.</title>
        <authorList>
            <person name="Leh Louis V."/>
            <person name="Despons L."/>
            <person name="Friedrich A."/>
            <person name="Martin T."/>
            <person name="Durrens P."/>
            <person name="Casaregola S."/>
            <person name="Neuveglise C."/>
            <person name="Fairhead C."/>
            <person name="Marck C."/>
            <person name="Cruz J.A."/>
            <person name="Straub M.L."/>
            <person name="Kugler V."/>
            <person name="Sacerdot C."/>
            <person name="Uzunov Z."/>
            <person name="Thierry A."/>
            <person name="Weiss S."/>
            <person name="Bleykasten C."/>
            <person name="De Montigny J."/>
            <person name="Jacques N."/>
            <person name="Jung P."/>
            <person name="Lemaire M."/>
            <person name="Mallet S."/>
            <person name="Morel G."/>
            <person name="Richard G.F."/>
            <person name="Sarkar A."/>
            <person name="Savel G."/>
            <person name="Schacherer J."/>
            <person name="Seret M.L."/>
            <person name="Talla E."/>
            <person name="Samson G."/>
            <person name="Jubin C."/>
            <person name="Poulain J."/>
            <person name="Vacherie B."/>
            <person name="Barbe V."/>
            <person name="Pelletier E."/>
            <person name="Sherman D.J."/>
            <person name="Westhof E."/>
            <person name="Weissenbach J."/>
            <person name="Baret P.V."/>
            <person name="Wincker P."/>
            <person name="Gaillardin C."/>
            <person name="Dujon B."/>
            <person name="Souciet J.L."/>
        </authorList>
    </citation>
    <scope>NUCLEOTIDE SEQUENCE [LARGE SCALE GENOMIC DNA]</scope>
    <source>
        <strain evidence="2">CBS 270.75 / DBVPG 7215 / KCTC 17166 / NRRL Y-17582</strain>
    </source>
</reference>
<name>G8JTJ3_ERECY</name>
<dbReference type="KEGG" id="erc:Ecym_4283"/>
<dbReference type="eggNOG" id="ENOG502SCNR">
    <property type="taxonomic scope" value="Eukaryota"/>
</dbReference>
<evidence type="ECO:0000313" key="1">
    <source>
        <dbReference type="EMBL" id="AET39346.1"/>
    </source>
</evidence>
<gene>
    <name evidence="1" type="ordered locus">Ecym_4283</name>
</gene>
<protein>
    <submittedName>
        <fullName evidence="1">Uncharacterized protein</fullName>
    </submittedName>
</protein>
<dbReference type="InParanoid" id="G8JTJ3"/>
<dbReference type="GeneID" id="11469483"/>
<dbReference type="RefSeq" id="XP_003646163.1">
    <property type="nucleotide sequence ID" value="XM_003646115.1"/>
</dbReference>
<dbReference type="AlphaFoldDB" id="G8JTJ3"/>